<name>A0ACC1HFY3_9FUNG</name>
<comment type="caution">
    <text evidence="1">The sequence shown here is derived from an EMBL/GenBank/DDBJ whole genome shotgun (WGS) entry which is preliminary data.</text>
</comment>
<sequence length="631" mass="71329">MVIKAWEHAISDTSKAGLNFTRSRLNQMMNNMNSSIDDSVAIPAELVDYLSAYCNAQCIVLVDEFDAPVISAPEGIREEVRGYMRNLLSPVAKDNDHVRKFIMAGIDPVNFNTLGSGLNNCEPYPLHEHSDRSRESASSYQFAFGFTEEEVNTLIDKVADKLGLLEWQADQLKRVARKWYNGYYACKGVRLYNPWSIMSYIRYISESKGNCLKTVESGSASRYWLSTGDKTILARYFNMAGGTKELMPVIQELVIDFLNLVDATDESVTEEPASNYVPRFRVNLEDFTLAARHFGDAVRLPSHIDTPSSDGEQQWVVSIANSVQGVPATGSLNINEFMTLLYYQGYLSIKGKTYLTIPNYEVLCAWLDLIGMGSSASRLVCGMDGRPVMIDLLLSCEYLEFIKHVALNLEAQNQGFTVETLEVTYQVFLATMLTFYVDSAKYDVSREVVTNQGRADIVVKPRRGAADDGSGRGPMGVLIEIKRADPTKVDPDDHPRTVEDARFIADESNDRTERARRKLGKKTFGCLKRLLAEGHDQITQKKYLDTLSRWCNEALVVTVSFSSGRYLFRFEYFKRIEMDWCLNTDRHPIVDDLTCPLNWPAAQQHLAPRPAVPEWTRAVNATPPKEPEMWW</sequence>
<evidence type="ECO:0000313" key="2">
    <source>
        <dbReference type="Proteomes" id="UP001145114"/>
    </source>
</evidence>
<gene>
    <name evidence="1" type="ORF">EV182_003053</name>
</gene>
<accession>A0ACC1HFY3</accession>
<proteinExistence type="predicted"/>
<keyword evidence="2" id="KW-1185">Reference proteome</keyword>
<organism evidence="1 2">
    <name type="scientific">Spiromyces aspiralis</name>
    <dbReference type="NCBI Taxonomy" id="68401"/>
    <lineage>
        <taxon>Eukaryota</taxon>
        <taxon>Fungi</taxon>
        <taxon>Fungi incertae sedis</taxon>
        <taxon>Zoopagomycota</taxon>
        <taxon>Kickxellomycotina</taxon>
        <taxon>Kickxellomycetes</taxon>
        <taxon>Kickxellales</taxon>
        <taxon>Kickxellaceae</taxon>
        <taxon>Spiromyces</taxon>
    </lineage>
</organism>
<reference evidence="1" key="1">
    <citation type="submission" date="2022-06" db="EMBL/GenBank/DDBJ databases">
        <title>Phylogenomic reconstructions and comparative analyses of Kickxellomycotina fungi.</title>
        <authorList>
            <person name="Reynolds N.K."/>
            <person name="Stajich J.E."/>
            <person name="Barry K."/>
            <person name="Grigoriev I.V."/>
            <person name="Crous P."/>
            <person name="Smith M.E."/>
        </authorList>
    </citation>
    <scope>NUCLEOTIDE SEQUENCE</scope>
    <source>
        <strain evidence="1">RSA 2271</strain>
    </source>
</reference>
<dbReference type="EMBL" id="JAMZIH010005873">
    <property type="protein sequence ID" value="KAJ1674551.1"/>
    <property type="molecule type" value="Genomic_DNA"/>
</dbReference>
<evidence type="ECO:0000313" key="1">
    <source>
        <dbReference type="EMBL" id="KAJ1674551.1"/>
    </source>
</evidence>
<dbReference type="Proteomes" id="UP001145114">
    <property type="component" value="Unassembled WGS sequence"/>
</dbReference>
<protein>
    <submittedName>
        <fullName evidence="1">Uncharacterized protein</fullName>
    </submittedName>
</protein>